<keyword evidence="5" id="KW-0378">Hydrolase</keyword>
<evidence type="ECO:0000259" key="9">
    <source>
        <dbReference type="Pfam" id="PF01120"/>
    </source>
</evidence>
<evidence type="ECO:0000313" key="11">
    <source>
        <dbReference type="Proteomes" id="UP000244956"/>
    </source>
</evidence>
<evidence type="ECO:0000256" key="4">
    <source>
        <dbReference type="ARBA" id="ARBA00022729"/>
    </source>
</evidence>
<comment type="caution">
    <text evidence="10">The sequence shown here is derived from an EMBL/GenBank/DDBJ whole genome shotgun (WGS) entry which is preliminary data.</text>
</comment>
<dbReference type="InterPro" id="IPR000933">
    <property type="entry name" value="Glyco_hydro_29"/>
</dbReference>
<dbReference type="GO" id="GO:0006004">
    <property type="term" value="P:fucose metabolic process"/>
    <property type="evidence" value="ECO:0007669"/>
    <property type="project" value="InterPro"/>
</dbReference>
<dbReference type="Proteomes" id="UP000244956">
    <property type="component" value="Unassembled WGS sequence"/>
</dbReference>
<evidence type="ECO:0000256" key="7">
    <source>
        <dbReference type="PIRSR" id="PIRSR001092-1"/>
    </source>
</evidence>
<evidence type="ECO:0000313" key="10">
    <source>
        <dbReference type="EMBL" id="PWE00887.1"/>
    </source>
</evidence>
<protein>
    <recommendedName>
        <fullName evidence="3">alpha-L-fucosidase</fullName>
        <ecNumber evidence="3">3.2.1.51</ecNumber>
    </recommendedName>
</protein>
<comment type="function">
    <text evidence="1">Alpha-L-fucosidase is responsible for hydrolyzing the alpha-1,6-linked fucose joined to the reducing-end N-acetylglucosamine of the carbohydrate moieties of glycoproteins.</text>
</comment>
<feature type="domain" description="Glycoside hydrolase family 29 N-terminal" evidence="9">
    <location>
        <begin position="27"/>
        <end position="331"/>
    </location>
</feature>
<dbReference type="PRINTS" id="PR00741">
    <property type="entry name" value="GLHYDRLASE29"/>
</dbReference>
<evidence type="ECO:0000256" key="8">
    <source>
        <dbReference type="SAM" id="SignalP"/>
    </source>
</evidence>
<dbReference type="InterPro" id="IPR017853">
    <property type="entry name" value="GH"/>
</dbReference>
<dbReference type="AlphaFoldDB" id="A0A2U2BCY1"/>
<dbReference type="InterPro" id="IPR016286">
    <property type="entry name" value="FUC_metazoa-typ"/>
</dbReference>
<dbReference type="Pfam" id="PF01120">
    <property type="entry name" value="Alpha_L_fucos"/>
    <property type="match status" value="1"/>
</dbReference>
<dbReference type="SMART" id="SM00812">
    <property type="entry name" value="Alpha_L_fucos"/>
    <property type="match status" value="1"/>
</dbReference>
<dbReference type="SUPFAM" id="SSF51445">
    <property type="entry name" value="(Trans)glycosidases"/>
    <property type="match status" value="1"/>
</dbReference>
<dbReference type="PANTHER" id="PTHR10030:SF37">
    <property type="entry name" value="ALPHA-L-FUCOSIDASE-RELATED"/>
    <property type="match status" value="1"/>
</dbReference>
<dbReference type="OrthoDB" id="1389336at2"/>
<proteinExistence type="inferred from homology"/>
<comment type="similarity">
    <text evidence="2">Belongs to the glycosyl hydrolase 29 family.</text>
</comment>
<accession>A0A2U2BCY1</accession>
<keyword evidence="11" id="KW-1185">Reference proteome</keyword>
<feature type="site" description="May be important for catalysis" evidence="7">
    <location>
        <position position="263"/>
    </location>
</feature>
<keyword evidence="4 8" id="KW-0732">Signal</keyword>
<organism evidence="10 11">
    <name type="scientific">Marinilabilia rubra</name>
    <dbReference type="NCBI Taxonomy" id="2162893"/>
    <lineage>
        <taxon>Bacteria</taxon>
        <taxon>Pseudomonadati</taxon>
        <taxon>Bacteroidota</taxon>
        <taxon>Bacteroidia</taxon>
        <taxon>Marinilabiliales</taxon>
        <taxon>Marinilabiliaceae</taxon>
        <taxon>Marinilabilia</taxon>
    </lineage>
</organism>
<feature type="chain" id="PRO_5015426666" description="alpha-L-fucosidase" evidence="8">
    <location>
        <begin position="22"/>
        <end position="569"/>
    </location>
</feature>
<dbReference type="GO" id="GO:0016139">
    <property type="term" value="P:glycoside catabolic process"/>
    <property type="evidence" value="ECO:0007669"/>
    <property type="project" value="TreeGrafter"/>
</dbReference>
<evidence type="ECO:0000256" key="6">
    <source>
        <dbReference type="ARBA" id="ARBA00023295"/>
    </source>
</evidence>
<dbReference type="PANTHER" id="PTHR10030">
    <property type="entry name" value="ALPHA-L-FUCOSIDASE"/>
    <property type="match status" value="1"/>
</dbReference>
<feature type="signal peptide" evidence="8">
    <location>
        <begin position="1"/>
        <end position="21"/>
    </location>
</feature>
<dbReference type="PIRSF" id="PIRSF001092">
    <property type="entry name" value="Alpha-L-fucosidase"/>
    <property type="match status" value="1"/>
</dbReference>
<evidence type="ECO:0000256" key="1">
    <source>
        <dbReference type="ARBA" id="ARBA00004071"/>
    </source>
</evidence>
<evidence type="ECO:0000256" key="5">
    <source>
        <dbReference type="ARBA" id="ARBA00022801"/>
    </source>
</evidence>
<name>A0A2U2BCY1_9BACT</name>
<evidence type="ECO:0000256" key="2">
    <source>
        <dbReference type="ARBA" id="ARBA00007951"/>
    </source>
</evidence>
<dbReference type="InterPro" id="IPR057739">
    <property type="entry name" value="Glyco_hydro_29_N"/>
</dbReference>
<gene>
    <name evidence="10" type="ORF">DDZ16_04690</name>
</gene>
<dbReference type="EMBL" id="QEWP01000002">
    <property type="protein sequence ID" value="PWE00887.1"/>
    <property type="molecule type" value="Genomic_DNA"/>
</dbReference>
<dbReference type="RefSeq" id="WP_109263258.1">
    <property type="nucleotide sequence ID" value="NZ_QEWP01000002.1"/>
</dbReference>
<dbReference type="GO" id="GO:0004560">
    <property type="term" value="F:alpha-L-fucosidase activity"/>
    <property type="evidence" value="ECO:0007669"/>
    <property type="project" value="InterPro"/>
</dbReference>
<evidence type="ECO:0000256" key="3">
    <source>
        <dbReference type="ARBA" id="ARBA00012662"/>
    </source>
</evidence>
<keyword evidence="6" id="KW-0326">Glycosidase</keyword>
<sequence>MTKKINLLMLLSLLLPFTGFAKDKGTEQEKAERMEWFKDAKLGIFVHYGIYSVNGIDESWSFFNGYISHEDYMDQLDGFSASKYDANRWINMFKDAGAKYAVLTTKHHDGVALWNSDTQHYNVVDDTPAGRDIVDPFVKALRKNDMKVGLYYSLIDWSYPDYPAFTRDSVRYKDNPVRWRSFTDFYFAQMEELSSRFNPDLYWFDGDWEHNAEEWKAKQLREKLFSYNDGLIINSRLRGYGDYMTPEQGVPVATPQSPYWELCLTMNNSWGYQHNDHNYKTPYQLLWTFVDCINKGGNLLLDIGPMQNGTIPEPQVKILEAFSRWTKKHEEAIYGTRKGLPEGHFFGPSAVSKDGKTLFLYVDRKPGIPLRLKGVASEIGDVRIVGSNVAPEYYREKQSGAVRIDIPEEGLDSDITVVAVDFEDEISLRKVEKSLTDDFVDYLEEDVRWRDKHLPLMGETQEGISRLHYSGPSLLSKDKQILYLIVDGKPNGPLVLKGLKNKINRIWVVGNATKLFHQIVGKLYWSSVPGIAYIDVPDSVLDPRGTVIAVLLDGPVSLYSEEGHVIESN</sequence>
<dbReference type="Gene3D" id="3.20.20.80">
    <property type="entry name" value="Glycosidases"/>
    <property type="match status" value="1"/>
</dbReference>
<dbReference type="EC" id="3.2.1.51" evidence="3"/>
<dbReference type="GO" id="GO:0005764">
    <property type="term" value="C:lysosome"/>
    <property type="evidence" value="ECO:0007669"/>
    <property type="project" value="TreeGrafter"/>
</dbReference>
<reference evidence="10 11" key="1">
    <citation type="submission" date="2018-05" db="EMBL/GenBank/DDBJ databases">
        <title>Marinilabilia rubrum sp. nov., isolated from saltern sediment.</title>
        <authorList>
            <person name="Zhang R."/>
        </authorList>
    </citation>
    <scope>NUCLEOTIDE SEQUENCE [LARGE SCALE GENOMIC DNA]</scope>
    <source>
        <strain evidence="10 11">WTE16</strain>
    </source>
</reference>